<evidence type="ECO:0000259" key="15">
    <source>
        <dbReference type="PROSITE" id="PS50885"/>
    </source>
</evidence>
<dbReference type="GO" id="GO:0005886">
    <property type="term" value="C:plasma membrane"/>
    <property type="evidence" value="ECO:0007669"/>
    <property type="project" value="UniProtKB-SubCell"/>
</dbReference>
<evidence type="ECO:0000256" key="4">
    <source>
        <dbReference type="ARBA" id="ARBA00022475"/>
    </source>
</evidence>
<name>W4QDD1_9BACI</name>
<keyword evidence="11 13" id="KW-0472">Membrane</keyword>
<keyword evidence="12" id="KW-0175">Coiled coil</keyword>
<feature type="domain" description="Histidine kinase" evidence="14">
    <location>
        <begin position="470"/>
        <end position="573"/>
    </location>
</feature>
<keyword evidence="9" id="KW-0067">ATP-binding</keyword>
<protein>
    <recommendedName>
        <fullName evidence="3">histidine kinase</fullName>
        <ecNumber evidence="3">2.7.13.3</ecNumber>
    </recommendedName>
</protein>
<comment type="subcellular location">
    <subcellularLocation>
        <location evidence="2">Cell membrane</location>
        <topology evidence="2">Multi-pass membrane protein</topology>
    </subcellularLocation>
</comment>
<evidence type="ECO:0000256" key="7">
    <source>
        <dbReference type="ARBA" id="ARBA00022741"/>
    </source>
</evidence>
<dbReference type="Proteomes" id="UP000018895">
    <property type="component" value="Unassembled WGS sequence"/>
</dbReference>
<evidence type="ECO:0000313" key="16">
    <source>
        <dbReference type="EMBL" id="GAE29374.1"/>
    </source>
</evidence>
<keyword evidence="17" id="KW-1185">Reference proteome</keyword>
<dbReference type="PROSITE" id="PS50109">
    <property type="entry name" value="HIS_KIN"/>
    <property type="match status" value="1"/>
</dbReference>
<dbReference type="GO" id="GO:0000155">
    <property type="term" value="F:phosphorelay sensor kinase activity"/>
    <property type="evidence" value="ECO:0007669"/>
    <property type="project" value="InterPro"/>
</dbReference>
<dbReference type="AlphaFoldDB" id="W4QDD1"/>
<evidence type="ECO:0000256" key="1">
    <source>
        <dbReference type="ARBA" id="ARBA00000085"/>
    </source>
</evidence>
<dbReference type="Pfam" id="PF02518">
    <property type="entry name" value="HATPase_c"/>
    <property type="match status" value="1"/>
</dbReference>
<dbReference type="PANTHER" id="PTHR34220:SF7">
    <property type="entry name" value="SENSOR HISTIDINE KINASE YPDA"/>
    <property type="match status" value="1"/>
</dbReference>
<dbReference type="InterPro" id="IPR004358">
    <property type="entry name" value="Sig_transdc_His_kin-like_C"/>
</dbReference>
<gene>
    <name evidence="16" type="ORF">JCM9152_729</name>
</gene>
<comment type="caution">
    <text evidence="16">The sequence shown here is derived from an EMBL/GenBank/DDBJ whole genome shotgun (WGS) entry which is preliminary data.</text>
</comment>
<keyword evidence="4" id="KW-1003">Cell membrane</keyword>
<dbReference type="STRING" id="1236971.JCM9152_729"/>
<dbReference type="Pfam" id="PF06580">
    <property type="entry name" value="His_kinase"/>
    <property type="match status" value="1"/>
</dbReference>
<organism evidence="16 17">
    <name type="scientific">Halalkalibacter hemicellulosilyticusJCM 9152</name>
    <dbReference type="NCBI Taxonomy" id="1236971"/>
    <lineage>
        <taxon>Bacteria</taxon>
        <taxon>Bacillati</taxon>
        <taxon>Bacillota</taxon>
        <taxon>Bacilli</taxon>
        <taxon>Bacillales</taxon>
        <taxon>Bacillaceae</taxon>
        <taxon>Halalkalibacter</taxon>
    </lineage>
</organism>
<dbReference type="RefSeq" id="WP_052015519.1">
    <property type="nucleotide sequence ID" value="NZ_BAUU01000004.1"/>
</dbReference>
<accession>W4QDD1</accession>
<keyword evidence="8 16" id="KW-0418">Kinase</keyword>
<dbReference type="InterPro" id="IPR005467">
    <property type="entry name" value="His_kinase_dom"/>
</dbReference>
<dbReference type="InterPro" id="IPR050640">
    <property type="entry name" value="Bact_2-comp_sensor_kinase"/>
</dbReference>
<dbReference type="OrthoDB" id="9776552at2"/>
<feature type="transmembrane region" description="Helical" evidence="13">
    <location>
        <begin position="284"/>
        <end position="307"/>
    </location>
</feature>
<evidence type="ECO:0000256" key="2">
    <source>
        <dbReference type="ARBA" id="ARBA00004651"/>
    </source>
</evidence>
<evidence type="ECO:0000256" key="13">
    <source>
        <dbReference type="SAM" id="Phobius"/>
    </source>
</evidence>
<keyword evidence="13" id="KW-1133">Transmembrane helix</keyword>
<evidence type="ECO:0000256" key="12">
    <source>
        <dbReference type="SAM" id="Coils"/>
    </source>
</evidence>
<reference evidence="16" key="1">
    <citation type="journal article" date="2014" name="Genome Announc.">
        <title>Draft Genome Sequences of Three Alkaliphilic Bacillus Strains, Bacillus wakoensis JCM 9140T, Bacillus akibai JCM 9157T, and Bacillus hemicellulosilyticus JCM 9152T.</title>
        <authorList>
            <person name="Yuki M."/>
            <person name="Oshima K."/>
            <person name="Suda W."/>
            <person name="Oshida Y."/>
            <person name="Kitamura K."/>
            <person name="Iida T."/>
            <person name="Hattori M."/>
            <person name="Ohkuma M."/>
        </authorList>
    </citation>
    <scope>NUCLEOTIDE SEQUENCE [LARGE SCALE GENOMIC DNA]</scope>
    <source>
        <strain evidence="16">JCM 9152</strain>
    </source>
</reference>
<feature type="transmembrane region" description="Helical" evidence="13">
    <location>
        <begin position="20"/>
        <end position="41"/>
    </location>
</feature>
<dbReference type="PANTHER" id="PTHR34220">
    <property type="entry name" value="SENSOR HISTIDINE KINASE YPDA"/>
    <property type="match status" value="1"/>
</dbReference>
<sequence>MNAFERLRTFFVSMSLKSRISILLGTGTFLLLAFTILFSYFSMSSILTSKLHSTFNSNVQQIRLSIENKIDDLNYVAQQIVFSDNITYKFYDYLHLPQSYERVTLYDEIKSELNLVTFSNPSIGLVFIYIEGEEDYFFNNYGVKAPFVIDSDTIISEGSSMYMFGPHVSMERYKESYVLSIIRELNMGIDRNVYVYLESNLDLTNDLLAVDQVMNDAEYMILDESDQIIYSDSELFPKNQSFNRENSTYGKKNGYYWFQEQTDEGWSIIALIPISEYNQEMNQWVLLMIYIMILFVVISFLVSLILWKTIYKPINEFRREIKLMGNNNFHTDIVDTKIPEFSDLVTRFRAMRARIAELIKEIENKERKRADLEVEKLKHQISPHFLMNTLDTAKWLAISGERKELTHLLTSLNKLLYYNMGKLGILSTLKDELDSMEQYLKLQQIRYDFSYETTIQVSSEVLNTVIPRFILQPIVENSIYHGLVDEGTIRINVNCKENRIIIEITDEGRGMDEEKMKEILYKENHKQTKSGMGIGLNYVKRVMDRTYGEYGKLEIQSTLGKGTTIRLSIPLIKGEHP</sequence>
<keyword evidence="10" id="KW-0902">Two-component regulatory system</keyword>
<keyword evidence="5" id="KW-0597">Phosphoprotein</keyword>
<evidence type="ECO:0000256" key="9">
    <source>
        <dbReference type="ARBA" id="ARBA00022840"/>
    </source>
</evidence>
<evidence type="ECO:0000256" key="8">
    <source>
        <dbReference type="ARBA" id="ARBA00022777"/>
    </source>
</evidence>
<evidence type="ECO:0000256" key="6">
    <source>
        <dbReference type="ARBA" id="ARBA00022679"/>
    </source>
</evidence>
<dbReference type="SUPFAM" id="SSF55874">
    <property type="entry name" value="ATPase domain of HSP90 chaperone/DNA topoisomerase II/histidine kinase"/>
    <property type="match status" value="1"/>
</dbReference>
<feature type="domain" description="HAMP" evidence="15">
    <location>
        <begin position="308"/>
        <end position="360"/>
    </location>
</feature>
<keyword evidence="6" id="KW-0808">Transferase</keyword>
<dbReference type="Gene3D" id="6.10.340.10">
    <property type="match status" value="1"/>
</dbReference>
<keyword evidence="13" id="KW-0812">Transmembrane</keyword>
<evidence type="ECO:0000256" key="3">
    <source>
        <dbReference type="ARBA" id="ARBA00012438"/>
    </source>
</evidence>
<comment type="catalytic activity">
    <reaction evidence="1">
        <text>ATP + protein L-histidine = ADP + protein N-phospho-L-histidine.</text>
        <dbReference type="EC" id="2.7.13.3"/>
    </reaction>
</comment>
<evidence type="ECO:0000256" key="5">
    <source>
        <dbReference type="ARBA" id="ARBA00022553"/>
    </source>
</evidence>
<dbReference type="InterPro" id="IPR010559">
    <property type="entry name" value="Sig_transdc_His_kin_internal"/>
</dbReference>
<dbReference type="EC" id="2.7.13.3" evidence="3"/>
<dbReference type="InterPro" id="IPR003594">
    <property type="entry name" value="HATPase_dom"/>
</dbReference>
<keyword evidence="7" id="KW-0547">Nucleotide-binding</keyword>
<dbReference type="PRINTS" id="PR00344">
    <property type="entry name" value="BCTRLSENSOR"/>
</dbReference>
<dbReference type="EMBL" id="BAUU01000004">
    <property type="protein sequence ID" value="GAE29374.1"/>
    <property type="molecule type" value="Genomic_DNA"/>
</dbReference>
<dbReference type="InterPro" id="IPR036890">
    <property type="entry name" value="HATPase_C_sf"/>
</dbReference>
<evidence type="ECO:0000313" key="17">
    <source>
        <dbReference type="Proteomes" id="UP000018895"/>
    </source>
</evidence>
<proteinExistence type="predicted"/>
<feature type="coiled-coil region" evidence="12">
    <location>
        <begin position="348"/>
        <end position="382"/>
    </location>
</feature>
<dbReference type="SMART" id="SM00387">
    <property type="entry name" value="HATPase_c"/>
    <property type="match status" value="1"/>
</dbReference>
<dbReference type="PROSITE" id="PS50885">
    <property type="entry name" value="HAMP"/>
    <property type="match status" value="1"/>
</dbReference>
<evidence type="ECO:0000259" key="14">
    <source>
        <dbReference type="PROSITE" id="PS50109"/>
    </source>
</evidence>
<evidence type="ECO:0000256" key="10">
    <source>
        <dbReference type="ARBA" id="ARBA00023012"/>
    </source>
</evidence>
<dbReference type="GO" id="GO:0005524">
    <property type="term" value="F:ATP binding"/>
    <property type="evidence" value="ECO:0007669"/>
    <property type="project" value="UniProtKB-KW"/>
</dbReference>
<dbReference type="Gene3D" id="3.30.565.10">
    <property type="entry name" value="Histidine kinase-like ATPase, C-terminal domain"/>
    <property type="match status" value="1"/>
</dbReference>
<evidence type="ECO:0000256" key="11">
    <source>
        <dbReference type="ARBA" id="ARBA00023136"/>
    </source>
</evidence>
<dbReference type="InterPro" id="IPR003660">
    <property type="entry name" value="HAMP_dom"/>
</dbReference>